<evidence type="ECO:0000259" key="14">
    <source>
        <dbReference type="PROSITE" id="PS50011"/>
    </source>
</evidence>
<accession>A0A8H6PJN6</accession>
<dbReference type="EC" id="2.7.11.1" evidence="4"/>
<dbReference type="EMBL" id="JACBAF010002319">
    <property type="protein sequence ID" value="KAF7155542.1"/>
    <property type="molecule type" value="Genomic_DNA"/>
</dbReference>
<dbReference type="InterPro" id="IPR051681">
    <property type="entry name" value="Ser/Thr_Kinases-Pseudokinases"/>
</dbReference>
<dbReference type="Proteomes" id="UP000662466">
    <property type="component" value="Unassembled WGS sequence"/>
</dbReference>
<comment type="subunit">
    <text evidence="3">Component of the EKC/KEOPS complex composed of at least BUD32, CGI121, GON7, KAE1 and PCC1; the whole complex dimerizes.</text>
</comment>
<dbReference type="PANTHER" id="PTHR44329">
    <property type="entry name" value="SERINE/THREONINE-PROTEIN KINASE TNNI3K-RELATED"/>
    <property type="match status" value="1"/>
</dbReference>
<dbReference type="PROSITE" id="PS00109">
    <property type="entry name" value="PROTEIN_KINASE_TYR"/>
    <property type="match status" value="1"/>
</dbReference>
<reference evidence="15" key="1">
    <citation type="submission" date="2020-06" db="EMBL/GenBank/DDBJ databases">
        <title>Draft genome sequences of strains closely related to Aspergillus parafelis and Aspergillus hiratsukae.</title>
        <authorList>
            <person name="Dos Santos R.A.C."/>
            <person name="Rivero-Menendez O."/>
            <person name="Steenwyk J.L."/>
            <person name="Mead M.E."/>
            <person name="Goldman G.H."/>
            <person name="Alastruey-Izquierdo A."/>
            <person name="Rokas A."/>
        </authorList>
    </citation>
    <scope>NUCLEOTIDE SEQUENCE</scope>
    <source>
        <strain evidence="15">CNM-CM6106</strain>
    </source>
</reference>
<dbReference type="Gene3D" id="1.10.510.10">
    <property type="entry name" value="Transferase(Phosphotransferase) domain 1"/>
    <property type="match status" value="1"/>
</dbReference>
<protein>
    <recommendedName>
        <fullName evidence="6">EKC/KEOPS complex subunit BUD32</fullName>
        <ecNumber evidence="4">2.7.11.1</ecNumber>
    </recommendedName>
    <alternativeName>
        <fullName evidence="10 11">Atypical Serine/threonine protein kinase BUD32</fullName>
    </alternativeName>
    <alternativeName>
        <fullName evidence="5">EKC/KEOPS complex subunit bud32</fullName>
    </alternativeName>
</protein>
<keyword evidence="9" id="KW-0158">Chromosome</keyword>
<dbReference type="InterPro" id="IPR011009">
    <property type="entry name" value="Kinase-like_dom_sf"/>
</dbReference>
<organism evidence="15 16">
    <name type="scientific">Aspergillus hiratsukae</name>
    <dbReference type="NCBI Taxonomy" id="1194566"/>
    <lineage>
        <taxon>Eukaryota</taxon>
        <taxon>Fungi</taxon>
        <taxon>Dikarya</taxon>
        <taxon>Ascomycota</taxon>
        <taxon>Pezizomycotina</taxon>
        <taxon>Eurotiomycetes</taxon>
        <taxon>Eurotiomycetidae</taxon>
        <taxon>Eurotiales</taxon>
        <taxon>Aspergillaceae</taxon>
        <taxon>Aspergillus</taxon>
        <taxon>Aspergillus subgen. Fumigati</taxon>
    </lineage>
</organism>
<comment type="caution">
    <text evidence="15">The sequence shown here is derived from an EMBL/GenBank/DDBJ whole genome shotgun (WGS) entry which is preliminary data.</text>
</comment>
<evidence type="ECO:0000256" key="4">
    <source>
        <dbReference type="ARBA" id="ARBA00012513"/>
    </source>
</evidence>
<evidence type="ECO:0000256" key="13">
    <source>
        <dbReference type="ARBA" id="ARBA00048679"/>
    </source>
</evidence>
<sequence>MRHIPEKQGATAASREADASGRLPQAISYITVPGLWERREHNIPKPQPGQVVYITKGKFLAWGGTAILERLPSGDVIKTPKPHPDFHEDHCRNMRLEAQIYQTLGENSRVPRFINWNSDTCCLTLEYMDNGDIREYIRQHGQDLTDELRLHWAKQAAEGLAALHSIGVIHCDISPRNFLLDFDLNLKISDFGGASLSGSEPSAVAQTRFRHPEFDWDAPPTFGDDIFSLGSLIYFIMTGSYPYADRDSDEVEKLYVSQHFPDVTYLTCGSIIYQCWTRNVLALEVYSHIKMLEENRQL</sequence>
<comment type="catalytic activity">
    <reaction evidence="12">
        <text>L-threonyl-[protein] + ATP = O-phospho-L-threonyl-[protein] + ADP + H(+)</text>
        <dbReference type="Rhea" id="RHEA:46608"/>
        <dbReference type="Rhea" id="RHEA-COMP:11060"/>
        <dbReference type="Rhea" id="RHEA-COMP:11605"/>
        <dbReference type="ChEBI" id="CHEBI:15378"/>
        <dbReference type="ChEBI" id="CHEBI:30013"/>
        <dbReference type="ChEBI" id="CHEBI:30616"/>
        <dbReference type="ChEBI" id="CHEBI:61977"/>
        <dbReference type="ChEBI" id="CHEBI:456216"/>
        <dbReference type="EC" id="2.7.11.1"/>
    </reaction>
</comment>
<dbReference type="InterPro" id="IPR000719">
    <property type="entry name" value="Prot_kinase_dom"/>
</dbReference>
<comment type="function">
    <text evidence="1">Component of the EKC/KEOPS complex that is required for the formation of a threonylcarbamoyl group on adenosine at position 37 (t(6)A37) in tRNAs that read codons beginning with adenine. The complex is probably involved in the transfer of the threonylcarbamoyl moiety of threonylcarbamoyl-AMP (TC-AMP) to the N6 group of A37. BUD32 has ATPase activity in the context of the EKC/KEOPS complex and likely plays a supporting role to the catalytic subunit KAE1. The EKC/KEOPS complex also promotes both telomere uncapping and telomere elongation. The complex is required for efficient recruitment of transcriptional coactivators.</text>
</comment>
<evidence type="ECO:0000256" key="12">
    <source>
        <dbReference type="ARBA" id="ARBA00047899"/>
    </source>
</evidence>
<dbReference type="Pfam" id="PF00069">
    <property type="entry name" value="Pkinase"/>
    <property type="match status" value="1"/>
</dbReference>
<comment type="catalytic activity">
    <reaction evidence="13">
        <text>L-seryl-[protein] + ATP = O-phospho-L-seryl-[protein] + ADP + H(+)</text>
        <dbReference type="Rhea" id="RHEA:17989"/>
        <dbReference type="Rhea" id="RHEA-COMP:9863"/>
        <dbReference type="Rhea" id="RHEA-COMP:11604"/>
        <dbReference type="ChEBI" id="CHEBI:15378"/>
        <dbReference type="ChEBI" id="CHEBI:29999"/>
        <dbReference type="ChEBI" id="CHEBI:30616"/>
        <dbReference type="ChEBI" id="CHEBI:83421"/>
        <dbReference type="ChEBI" id="CHEBI:456216"/>
        <dbReference type="EC" id="2.7.11.1"/>
    </reaction>
</comment>
<dbReference type="GO" id="GO:0005524">
    <property type="term" value="F:ATP binding"/>
    <property type="evidence" value="ECO:0007669"/>
    <property type="project" value="UniProtKB-KW"/>
</dbReference>
<dbReference type="AlphaFoldDB" id="A0A8H6PJN6"/>
<evidence type="ECO:0000256" key="7">
    <source>
        <dbReference type="ARBA" id="ARBA00022741"/>
    </source>
</evidence>
<evidence type="ECO:0000256" key="9">
    <source>
        <dbReference type="ARBA" id="ARBA00022895"/>
    </source>
</evidence>
<evidence type="ECO:0000256" key="6">
    <source>
        <dbReference type="ARBA" id="ARBA00019973"/>
    </source>
</evidence>
<keyword evidence="7" id="KW-0547">Nucleotide-binding</keyword>
<dbReference type="SUPFAM" id="SSF56112">
    <property type="entry name" value="Protein kinase-like (PK-like)"/>
    <property type="match status" value="1"/>
</dbReference>
<evidence type="ECO:0000256" key="1">
    <source>
        <dbReference type="ARBA" id="ARBA00003747"/>
    </source>
</evidence>
<dbReference type="GO" id="GO:0004674">
    <property type="term" value="F:protein serine/threonine kinase activity"/>
    <property type="evidence" value="ECO:0007669"/>
    <property type="project" value="UniProtKB-EC"/>
</dbReference>
<evidence type="ECO:0000256" key="2">
    <source>
        <dbReference type="ARBA" id="ARBA00004574"/>
    </source>
</evidence>
<evidence type="ECO:0000313" key="15">
    <source>
        <dbReference type="EMBL" id="KAF7155542.1"/>
    </source>
</evidence>
<dbReference type="PROSITE" id="PS50011">
    <property type="entry name" value="PROTEIN_KINASE_DOM"/>
    <property type="match status" value="1"/>
</dbReference>
<evidence type="ECO:0000256" key="8">
    <source>
        <dbReference type="ARBA" id="ARBA00022840"/>
    </source>
</evidence>
<keyword evidence="9" id="KW-0779">Telomere</keyword>
<name>A0A8H6PJN6_9EURO</name>
<evidence type="ECO:0000256" key="11">
    <source>
        <dbReference type="ARBA" id="ARBA00033194"/>
    </source>
</evidence>
<feature type="domain" description="Protein kinase" evidence="14">
    <location>
        <begin position="54"/>
        <end position="298"/>
    </location>
</feature>
<dbReference type="GO" id="GO:0000781">
    <property type="term" value="C:chromosome, telomeric region"/>
    <property type="evidence" value="ECO:0007669"/>
    <property type="project" value="UniProtKB-SubCell"/>
</dbReference>
<comment type="subcellular location">
    <subcellularLocation>
        <location evidence="2">Chromosome</location>
        <location evidence="2">Telomere</location>
    </subcellularLocation>
</comment>
<evidence type="ECO:0000256" key="10">
    <source>
        <dbReference type="ARBA" id="ARBA00030980"/>
    </source>
</evidence>
<dbReference type="InterPro" id="IPR008266">
    <property type="entry name" value="Tyr_kinase_AS"/>
</dbReference>
<keyword evidence="8" id="KW-0067">ATP-binding</keyword>
<evidence type="ECO:0000313" key="16">
    <source>
        <dbReference type="Proteomes" id="UP000662466"/>
    </source>
</evidence>
<gene>
    <name evidence="15" type="ORF">CNMCM6106_004688</name>
</gene>
<evidence type="ECO:0000256" key="5">
    <source>
        <dbReference type="ARBA" id="ARBA00013948"/>
    </source>
</evidence>
<proteinExistence type="predicted"/>
<evidence type="ECO:0000256" key="3">
    <source>
        <dbReference type="ARBA" id="ARBA00011534"/>
    </source>
</evidence>
<dbReference type="PANTHER" id="PTHR44329:SF298">
    <property type="entry name" value="MIXED LINEAGE KINASE DOMAIN-LIKE PROTEIN"/>
    <property type="match status" value="1"/>
</dbReference>